<gene>
    <name evidence="3" type="ORF">Cocul_01022</name>
</gene>
<keyword evidence="2" id="KW-0472">Membrane</keyword>
<evidence type="ECO:0000313" key="4">
    <source>
        <dbReference type="Proteomes" id="UP000050517"/>
    </source>
</evidence>
<keyword evidence="2" id="KW-1133">Transmembrane helix</keyword>
<reference evidence="3 4" key="1">
    <citation type="submission" date="2015-10" db="EMBL/GenBank/DDBJ databases">
        <title>Corynebacteirum lowii and Corynebacterium oculi species nova, derived from human clinical disease and and emended description of Corynebacterium mastiditis.</title>
        <authorList>
            <person name="Bernard K."/>
            <person name="Pacheco A.L."/>
            <person name="Mcdougall C."/>
            <person name="Burtx T."/>
            <person name="Weibe D."/>
            <person name="Tyler S."/>
            <person name="Olson A.B."/>
            <person name="Cnockaert M."/>
            <person name="Eguchi H."/>
            <person name="Kuwahara T."/>
            <person name="Nakayama-Imaohji H."/>
            <person name="Boudewijins M."/>
            <person name="Van Hoecke F."/>
            <person name="Bernier A.-M."/>
            <person name="Vandamme P."/>
        </authorList>
    </citation>
    <scope>NUCLEOTIDE SEQUENCE [LARGE SCALE GENOMIC DNA]</scope>
    <source>
        <strain evidence="3 4">NML 130210</strain>
    </source>
</reference>
<name>A0A0Q1AC75_9CORY</name>
<evidence type="ECO:0000313" key="3">
    <source>
        <dbReference type="EMBL" id="KQB84225.1"/>
    </source>
</evidence>
<organism evidence="3 4">
    <name type="scientific">Corynebacterium oculi</name>
    <dbReference type="NCBI Taxonomy" id="1544416"/>
    <lineage>
        <taxon>Bacteria</taxon>
        <taxon>Bacillati</taxon>
        <taxon>Actinomycetota</taxon>
        <taxon>Actinomycetes</taxon>
        <taxon>Mycobacteriales</taxon>
        <taxon>Corynebacteriaceae</taxon>
        <taxon>Corynebacterium</taxon>
    </lineage>
</organism>
<keyword evidence="4" id="KW-1185">Reference proteome</keyword>
<dbReference type="AlphaFoldDB" id="A0A0Q1AC75"/>
<sequence>MNDPREQRELEFSDAFLTELSRGIDRSEGTDPLAGMLLELRSDVDKPMPEPPRLQAQVVDMRSRRRVRPLFVGLVGAAAATLVIAGSGAVLLNAGPDSPLYGLSTKLFPRQDASPDVVELAGTLEEMNSLAERGDMDGVRLLIEQRGSWPRTWRRPPEPRTTARPREIAPLPRRGTPREGTRRPP</sequence>
<proteinExistence type="predicted"/>
<protein>
    <recommendedName>
        <fullName evidence="5">Anti-sigma-D factor RsdA</fullName>
    </recommendedName>
</protein>
<dbReference type="PATRIC" id="fig|1544416.3.peg.1026"/>
<dbReference type="RefSeq" id="WP_055122198.1">
    <property type="nucleotide sequence ID" value="NZ_LKST01000002.1"/>
</dbReference>
<evidence type="ECO:0008006" key="5">
    <source>
        <dbReference type="Google" id="ProtNLM"/>
    </source>
</evidence>
<feature type="region of interest" description="Disordered" evidence="1">
    <location>
        <begin position="149"/>
        <end position="185"/>
    </location>
</feature>
<evidence type="ECO:0000256" key="2">
    <source>
        <dbReference type="SAM" id="Phobius"/>
    </source>
</evidence>
<dbReference type="EMBL" id="LKST01000002">
    <property type="protein sequence ID" value="KQB84225.1"/>
    <property type="molecule type" value="Genomic_DNA"/>
</dbReference>
<accession>A0A0Q1AC75</accession>
<comment type="caution">
    <text evidence="3">The sequence shown here is derived from an EMBL/GenBank/DDBJ whole genome shotgun (WGS) entry which is preliminary data.</text>
</comment>
<keyword evidence="2" id="KW-0812">Transmembrane</keyword>
<dbReference type="STRING" id="1544416.Cocul_01022"/>
<evidence type="ECO:0000256" key="1">
    <source>
        <dbReference type="SAM" id="MobiDB-lite"/>
    </source>
</evidence>
<dbReference type="Proteomes" id="UP000050517">
    <property type="component" value="Unassembled WGS sequence"/>
</dbReference>
<feature type="transmembrane region" description="Helical" evidence="2">
    <location>
        <begin position="70"/>
        <end position="92"/>
    </location>
</feature>
<feature type="compositionally biased region" description="Basic and acidic residues" evidence="1">
    <location>
        <begin position="176"/>
        <end position="185"/>
    </location>
</feature>
<dbReference type="OrthoDB" id="4426886at2"/>